<gene>
    <name evidence="2" type="ORF">BS47DRAFT_1385206</name>
</gene>
<reference evidence="2" key="1">
    <citation type="journal article" date="2020" name="Nat. Commun.">
        <title>Large-scale genome sequencing of mycorrhizal fungi provides insights into the early evolution of symbiotic traits.</title>
        <authorList>
            <person name="Miyauchi S."/>
            <person name="Kiss E."/>
            <person name="Kuo A."/>
            <person name="Drula E."/>
            <person name="Kohler A."/>
            <person name="Sanchez-Garcia M."/>
            <person name="Morin E."/>
            <person name="Andreopoulos B."/>
            <person name="Barry K.W."/>
            <person name="Bonito G."/>
            <person name="Buee M."/>
            <person name="Carver A."/>
            <person name="Chen C."/>
            <person name="Cichocki N."/>
            <person name="Clum A."/>
            <person name="Culley D."/>
            <person name="Crous P.W."/>
            <person name="Fauchery L."/>
            <person name="Girlanda M."/>
            <person name="Hayes R.D."/>
            <person name="Keri Z."/>
            <person name="LaButti K."/>
            <person name="Lipzen A."/>
            <person name="Lombard V."/>
            <person name="Magnuson J."/>
            <person name="Maillard F."/>
            <person name="Murat C."/>
            <person name="Nolan M."/>
            <person name="Ohm R.A."/>
            <person name="Pangilinan J."/>
            <person name="Pereira M.F."/>
            <person name="Perotto S."/>
            <person name="Peter M."/>
            <person name="Pfister S."/>
            <person name="Riley R."/>
            <person name="Sitrit Y."/>
            <person name="Stielow J.B."/>
            <person name="Szollosi G."/>
            <person name="Zifcakova L."/>
            <person name="Stursova M."/>
            <person name="Spatafora J.W."/>
            <person name="Tedersoo L."/>
            <person name="Vaario L.M."/>
            <person name="Yamada A."/>
            <person name="Yan M."/>
            <person name="Wang P."/>
            <person name="Xu J."/>
            <person name="Bruns T."/>
            <person name="Baldrian P."/>
            <person name="Vilgalys R."/>
            <person name="Dunand C."/>
            <person name="Henrissat B."/>
            <person name="Grigoriev I.V."/>
            <person name="Hibbett D."/>
            <person name="Nagy L.G."/>
            <person name="Martin F.M."/>
        </authorList>
    </citation>
    <scope>NUCLEOTIDE SEQUENCE</scope>
    <source>
        <strain evidence="2">UP504</strain>
    </source>
</reference>
<protein>
    <submittedName>
        <fullName evidence="2">Uncharacterized protein</fullName>
    </submittedName>
</protein>
<evidence type="ECO:0000313" key="2">
    <source>
        <dbReference type="EMBL" id="KAF9507296.1"/>
    </source>
</evidence>
<keyword evidence="3" id="KW-1185">Reference proteome</keyword>
<proteinExistence type="predicted"/>
<evidence type="ECO:0000256" key="1">
    <source>
        <dbReference type="SAM" id="MobiDB-lite"/>
    </source>
</evidence>
<dbReference type="AlphaFoldDB" id="A0A9P6AK91"/>
<dbReference type="Proteomes" id="UP000886523">
    <property type="component" value="Unassembled WGS sequence"/>
</dbReference>
<dbReference type="EMBL" id="MU129085">
    <property type="protein sequence ID" value="KAF9507296.1"/>
    <property type="molecule type" value="Genomic_DNA"/>
</dbReference>
<sequence length="157" mass="17949">MDDRWPRRYGQHCGGLPPHTTHNQRDHNPPRSCVESAILFYSYSHFSPMAACMATTNVIPTTNPTPCTYNPIPTPANSKKDSILYLVLIPTLDCMFTYWYKSTLGACWQPDAVYKQDFSSSSMEWGHRNIIISFLETATPFRDSQYSVLRVGVMMEE</sequence>
<organism evidence="2 3">
    <name type="scientific">Hydnum rufescens UP504</name>
    <dbReference type="NCBI Taxonomy" id="1448309"/>
    <lineage>
        <taxon>Eukaryota</taxon>
        <taxon>Fungi</taxon>
        <taxon>Dikarya</taxon>
        <taxon>Basidiomycota</taxon>
        <taxon>Agaricomycotina</taxon>
        <taxon>Agaricomycetes</taxon>
        <taxon>Cantharellales</taxon>
        <taxon>Hydnaceae</taxon>
        <taxon>Hydnum</taxon>
    </lineage>
</organism>
<comment type="caution">
    <text evidence="2">The sequence shown here is derived from an EMBL/GenBank/DDBJ whole genome shotgun (WGS) entry which is preliminary data.</text>
</comment>
<accession>A0A9P6AK91</accession>
<evidence type="ECO:0000313" key="3">
    <source>
        <dbReference type="Proteomes" id="UP000886523"/>
    </source>
</evidence>
<feature type="region of interest" description="Disordered" evidence="1">
    <location>
        <begin position="1"/>
        <end position="29"/>
    </location>
</feature>
<name>A0A9P6AK91_9AGAM</name>